<accession>A0A9P4X3G0</accession>
<dbReference type="InterPro" id="IPR045168">
    <property type="entry name" value="YTH_prot"/>
</dbReference>
<reference evidence="3 4" key="1">
    <citation type="submission" date="2018-06" db="EMBL/GenBank/DDBJ databases">
        <title>Genome analysis of cellulolytic fungus Trichoderma lentiforme CFAM-422.</title>
        <authorList>
            <person name="Steindorff A.S."/>
            <person name="Formighieri E.F."/>
            <person name="Midorikawa G.E.O."/>
            <person name="Tamietti M.S."/>
            <person name="Ramos E.Z."/>
            <person name="Silva A.S."/>
            <person name="Bon E.P.S."/>
            <person name="Mendes T.D."/>
            <person name="Damaso M.C.T."/>
            <person name="Favaro L.C.L."/>
        </authorList>
    </citation>
    <scope>NUCLEOTIDE SEQUENCE [LARGE SCALE GENOMIC DNA]</scope>
    <source>
        <strain evidence="3 4">CFAM-422</strain>
    </source>
</reference>
<dbReference type="Gene3D" id="3.10.590.10">
    <property type="entry name" value="ph1033 like domains"/>
    <property type="match status" value="1"/>
</dbReference>
<proteinExistence type="predicted"/>
<keyword evidence="4" id="KW-1185">Reference proteome</keyword>
<dbReference type="GO" id="GO:0003729">
    <property type="term" value="F:mRNA binding"/>
    <property type="evidence" value="ECO:0007669"/>
    <property type="project" value="TreeGrafter"/>
</dbReference>
<dbReference type="InterPro" id="IPR007275">
    <property type="entry name" value="YTH_domain"/>
</dbReference>
<dbReference type="PROSITE" id="PS50882">
    <property type="entry name" value="YTH"/>
    <property type="match status" value="1"/>
</dbReference>
<dbReference type="GO" id="GO:1990247">
    <property type="term" value="F:N6-methyladenosine-containing RNA reader activity"/>
    <property type="evidence" value="ECO:0007669"/>
    <property type="project" value="TreeGrafter"/>
</dbReference>
<organism evidence="3 4">
    <name type="scientific">Trichoderma lentiforme</name>
    <dbReference type="NCBI Taxonomy" id="1567552"/>
    <lineage>
        <taxon>Eukaryota</taxon>
        <taxon>Fungi</taxon>
        <taxon>Dikarya</taxon>
        <taxon>Ascomycota</taxon>
        <taxon>Pezizomycotina</taxon>
        <taxon>Sordariomycetes</taxon>
        <taxon>Hypocreomycetidae</taxon>
        <taxon>Hypocreales</taxon>
        <taxon>Hypocreaceae</taxon>
        <taxon>Trichoderma</taxon>
    </lineage>
</organism>
<dbReference type="GO" id="GO:0005654">
    <property type="term" value="C:nucleoplasm"/>
    <property type="evidence" value="ECO:0007669"/>
    <property type="project" value="TreeGrafter"/>
</dbReference>
<dbReference type="EMBL" id="QLNT01000034">
    <property type="protein sequence ID" value="KAF3056037.1"/>
    <property type="molecule type" value="Genomic_DNA"/>
</dbReference>
<feature type="region of interest" description="Disordered" evidence="1">
    <location>
        <begin position="58"/>
        <end position="92"/>
    </location>
</feature>
<feature type="compositionally biased region" description="Polar residues" evidence="1">
    <location>
        <begin position="10"/>
        <end position="28"/>
    </location>
</feature>
<feature type="compositionally biased region" description="Basic and acidic residues" evidence="1">
    <location>
        <begin position="338"/>
        <end position="358"/>
    </location>
</feature>
<feature type="region of interest" description="Disordered" evidence="1">
    <location>
        <begin position="338"/>
        <end position="382"/>
    </location>
</feature>
<gene>
    <name evidence="3" type="ORF">CFAM422_012923</name>
</gene>
<feature type="compositionally biased region" description="Polar residues" evidence="1">
    <location>
        <begin position="58"/>
        <end position="73"/>
    </location>
</feature>
<dbReference type="GO" id="GO:0000381">
    <property type="term" value="P:regulation of alternative mRNA splicing, via spliceosome"/>
    <property type="evidence" value="ECO:0007669"/>
    <property type="project" value="TreeGrafter"/>
</dbReference>
<feature type="compositionally biased region" description="Acidic residues" evidence="1">
    <location>
        <begin position="360"/>
        <end position="375"/>
    </location>
</feature>
<evidence type="ECO:0000313" key="3">
    <source>
        <dbReference type="EMBL" id="KAF3056037.1"/>
    </source>
</evidence>
<feature type="domain" description="YTH" evidence="2">
    <location>
        <begin position="121"/>
        <end position="281"/>
    </location>
</feature>
<dbReference type="Proteomes" id="UP000801864">
    <property type="component" value="Unassembled WGS sequence"/>
</dbReference>
<evidence type="ECO:0000313" key="4">
    <source>
        <dbReference type="Proteomes" id="UP000801864"/>
    </source>
</evidence>
<sequence>MAMARFNDDNVLSGSQSTAFASSNGNYGSEISSVNKGADLDTWSTTFRNGFPSRQSSIQNAKSLIKATTSPSDPGSEIQGAQSPSSSGGPFEAGTTCFSKSRTYTPSKLLSLAPKQALAESRYFLVKSFNFKNVDMSQRDGLWITSARNGAIFANAFKHHKNVFLIFSVNKSKAFQGYVSPSISQKSSSHPQPSSLPTKHIPIQARMTSPPTTTIPPPEWMNNISWEASLPFRVQWLSTHRTEFWKFGKLRNPLNDWKPIFVGRDGQEFPETCGREMVYVLDRGRVREKGRNGADSWRARKDYDDAHKDEMATWHHHEADKDETTNWHHDETDKKELTTWHHHETNKGETTTWHHSEWSEAGEDVPTSEESETADDMPLIKY</sequence>
<dbReference type="Pfam" id="PF04146">
    <property type="entry name" value="YTH"/>
    <property type="match status" value="1"/>
</dbReference>
<evidence type="ECO:0000259" key="2">
    <source>
        <dbReference type="PROSITE" id="PS50882"/>
    </source>
</evidence>
<dbReference type="PANTHER" id="PTHR12357:SF3">
    <property type="entry name" value="YTH DOMAIN-CONTAINING PROTEIN 1"/>
    <property type="match status" value="1"/>
</dbReference>
<feature type="region of interest" description="Disordered" evidence="1">
    <location>
        <begin position="1"/>
        <end position="28"/>
    </location>
</feature>
<dbReference type="CDD" id="cd21134">
    <property type="entry name" value="YTH"/>
    <property type="match status" value="1"/>
</dbReference>
<dbReference type="PANTHER" id="PTHR12357">
    <property type="entry name" value="YTH YT521-B HOMOLOGY DOMAIN-CONTAINING"/>
    <property type="match status" value="1"/>
</dbReference>
<name>A0A9P4X3G0_9HYPO</name>
<dbReference type="AlphaFoldDB" id="A0A9P4X3G0"/>
<evidence type="ECO:0000256" key="1">
    <source>
        <dbReference type="SAM" id="MobiDB-lite"/>
    </source>
</evidence>
<protein>
    <submittedName>
        <fullName evidence="3">YTH domain-containing protein 1</fullName>
    </submittedName>
</protein>
<dbReference type="GO" id="GO:0000398">
    <property type="term" value="P:mRNA splicing, via spliceosome"/>
    <property type="evidence" value="ECO:0007669"/>
    <property type="project" value="TreeGrafter"/>
</dbReference>
<comment type="caution">
    <text evidence="3">The sequence shown here is derived from an EMBL/GenBank/DDBJ whole genome shotgun (WGS) entry which is preliminary data.</text>
</comment>